<dbReference type="PANTHER" id="PTHR43005">
    <property type="entry name" value="BLR7065 PROTEIN"/>
    <property type="match status" value="1"/>
</dbReference>
<dbReference type="InterPro" id="IPR035906">
    <property type="entry name" value="MetI-like_sf"/>
</dbReference>
<feature type="transmembrane region" description="Helical" evidence="7">
    <location>
        <begin position="117"/>
        <end position="137"/>
    </location>
</feature>
<comment type="similarity">
    <text evidence="7">Belongs to the binding-protein-dependent transport system permease family.</text>
</comment>
<dbReference type="EMBL" id="JBHSMI010000052">
    <property type="protein sequence ID" value="MFC5405944.1"/>
    <property type="molecule type" value="Genomic_DNA"/>
</dbReference>
<feature type="transmembrane region" description="Helical" evidence="7">
    <location>
        <begin position="214"/>
        <end position="237"/>
    </location>
</feature>
<feature type="transmembrane region" description="Helical" evidence="7">
    <location>
        <begin position="167"/>
        <end position="193"/>
    </location>
</feature>
<keyword evidence="6 7" id="KW-0472">Membrane</keyword>
<evidence type="ECO:0000256" key="7">
    <source>
        <dbReference type="RuleBase" id="RU363032"/>
    </source>
</evidence>
<evidence type="ECO:0000256" key="2">
    <source>
        <dbReference type="ARBA" id="ARBA00022448"/>
    </source>
</evidence>
<keyword evidence="2 7" id="KW-0813">Transport</keyword>
<proteinExistence type="inferred from homology"/>
<evidence type="ECO:0000256" key="1">
    <source>
        <dbReference type="ARBA" id="ARBA00004651"/>
    </source>
</evidence>
<dbReference type="InterPro" id="IPR000515">
    <property type="entry name" value="MetI-like"/>
</dbReference>
<evidence type="ECO:0000256" key="3">
    <source>
        <dbReference type="ARBA" id="ARBA00022475"/>
    </source>
</evidence>
<comment type="caution">
    <text evidence="9">The sequence shown here is derived from an EMBL/GenBank/DDBJ whole genome shotgun (WGS) entry which is preliminary data.</text>
</comment>
<gene>
    <name evidence="9" type="ORF">ACFPOF_24650</name>
</gene>
<name>A0ABW0HXU9_9BACL</name>
<dbReference type="SUPFAM" id="SSF161098">
    <property type="entry name" value="MetI-like"/>
    <property type="match status" value="1"/>
</dbReference>
<feature type="transmembrane region" description="Helical" evidence="7">
    <location>
        <begin position="84"/>
        <end position="105"/>
    </location>
</feature>
<dbReference type="RefSeq" id="WP_378137683.1">
    <property type="nucleotide sequence ID" value="NZ_JBHSMI010000052.1"/>
</dbReference>
<keyword evidence="4 7" id="KW-0812">Transmembrane</keyword>
<dbReference type="Gene3D" id="1.10.3720.10">
    <property type="entry name" value="MetI-like"/>
    <property type="match status" value="1"/>
</dbReference>
<evidence type="ECO:0000313" key="10">
    <source>
        <dbReference type="Proteomes" id="UP001596113"/>
    </source>
</evidence>
<keyword evidence="10" id="KW-1185">Reference proteome</keyword>
<comment type="subcellular location">
    <subcellularLocation>
        <location evidence="1 7">Cell membrane</location>
        <topology evidence="1 7">Multi-pass membrane protein</topology>
    </subcellularLocation>
</comment>
<protein>
    <submittedName>
        <fullName evidence="9">Carbohydrate ABC transporter permease</fullName>
    </submittedName>
</protein>
<evidence type="ECO:0000313" key="9">
    <source>
        <dbReference type="EMBL" id="MFC5405944.1"/>
    </source>
</evidence>
<evidence type="ECO:0000259" key="8">
    <source>
        <dbReference type="PROSITE" id="PS50928"/>
    </source>
</evidence>
<dbReference type="CDD" id="cd06261">
    <property type="entry name" value="TM_PBP2"/>
    <property type="match status" value="1"/>
</dbReference>
<keyword evidence="5 7" id="KW-1133">Transmembrane helix</keyword>
<evidence type="ECO:0000256" key="5">
    <source>
        <dbReference type="ARBA" id="ARBA00022989"/>
    </source>
</evidence>
<evidence type="ECO:0000256" key="4">
    <source>
        <dbReference type="ARBA" id="ARBA00022692"/>
    </source>
</evidence>
<evidence type="ECO:0000256" key="6">
    <source>
        <dbReference type="ARBA" id="ARBA00023136"/>
    </source>
</evidence>
<feature type="transmembrane region" description="Helical" evidence="7">
    <location>
        <begin position="276"/>
        <end position="297"/>
    </location>
</feature>
<organism evidence="9 10">
    <name type="scientific">Cohnella soli</name>
    <dbReference type="NCBI Taxonomy" id="425005"/>
    <lineage>
        <taxon>Bacteria</taxon>
        <taxon>Bacillati</taxon>
        <taxon>Bacillota</taxon>
        <taxon>Bacilli</taxon>
        <taxon>Bacillales</taxon>
        <taxon>Paenibacillaceae</taxon>
        <taxon>Cohnella</taxon>
    </lineage>
</organism>
<dbReference type="Proteomes" id="UP001596113">
    <property type="component" value="Unassembled WGS sequence"/>
</dbReference>
<feature type="transmembrane region" description="Helical" evidence="7">
    <location>
        <begin position="17"/>
        <end position="38"/>
    </location>
</feature>
<dbReference type="PANTHER" id="PTHR43005:SF1">
    <property type="entry name" value="SPERMIDINE_PUTRESCINE TRANSPORT SYSTEM PERMEASE PROTEIN"/>
    <property type="match status" value="1"/>
</dbReference>
<sequence length="306" mass="34314">MSTQIAKSNSSRKPVSALWFIAGCLAPAILLVIGFTYYPMLRGIVMAFQNYTLFDLTNVHYIGFDNFKEVLKSDSFMLALKNSLYWVVVSLVLQFVLGFGIALLLRRQFFGRGVYQGMIFFPWAMSGFLIGLIWRWLFNGQIGVINDLLLKIGLIDSPIAFLSSPSWGMFAVIVANVWYGIAFFAIMLLAALQSVPEEIYEAAEVDGTNRLQKLFLITVPYIMPTILTTVMLRVIWIMNFPDIIYSMTNGGPAGSTHILATFMMDKILFGGEYGKAAAVGIIMMLLLVLFMFFYFAASKQEKAGDF</sequence>
<feature type="domain" description="ABC transmembrane type-1" evidence="8">
    <location>
        <begin position="80"/>
        <end position="294"/>
    </location>
</feature>
<accession>A0ABW0HXU9</accession>
<reference evidence="10" key="1">
    <citation type="journal article" date="2019" name="Int. J. Syst. Evol. Microbiol.">
        <title>The Global Catalogue of Microorganisms (GCM) 10K type strain sequencing project: providing services to taxonomists for standard genome sequencing and annotation.</title>
        <authorList>
            <consortium name="The Broad Institute Genomics Platform"/>
            <consortium name="The Broad Institute Genome Sequencing Center for Infectious Disease"/>
            <person name="Wu L."/>
            <person name="Ma J."/>
        </authorList>
    </citation>
    <scope>NUCLEOTIDE SEQUENCE [LARGE SCALE GENOMIC DNA]</scope>
    <source>
        <strain evidence="10">CGMCC 1.18575</strain>
    </source>
</reference>
<dbReference type="PROSITE" id="PS50928">
    <property type="entry name" value="ABC_TM1"/>
    <property type="match status" value="1"/>
</dbReference>
<dbReference type="PROSITE" id="PS51257">
    <property type="entry name" value="PROKAR_LIPOPROTEIN"/>
    <property type="match status" value="1"/>
</dbReference>
<keyword evidence="3" id="KW-1003">Cell membrane</keyword>
<dbReference type="Pfam" id="PF00528">
    <property type="entry name" value="BPD_transp_1"/>
    <property type="match status" value="1"/>
</dbReference>